<feature type="domain" description="Peptidase M20 dimerisation" evidence="7">
    <location>
        <begin position="179"/>
        <end position="272"/>
    </location>
</feature>
<feature type="binding site" evidence="6">
    <location>
        <position position="352"/>
    </location>
    <ligand>
        <name>Zn(2+)</name>
        <dbReference type="ChEBI" id="CHEBI:29105"/>
        <label>2</label>
    </ligand>
</feature>
<dbReference type="PANTHER" id="PTHR42994:SF2">
    <property type="entry name" value="PEPTIDASE"/>
    <property type="match status" value="1"/>
</dbReference>
<dbReference type="PANTHER" id="PTHR42994">
    <property type="entry name" value="PEPTIDASE T"/>
    <property type="match status" value="1"/>
</dbReference>
<name>A0A8J6QTP3_9BACT</name>
<sequence>MINQQRIADEFFRLASIDSPSYREASIAAYLHQRFSQLGATVEVDTAGATIGSDSGNMIARFPGTRAGDPFVISVHMDTVSPAENVQPVLNDGIFTSAGNTILGADDKAGIAELIEAIEVLNQQNIPYGPLEVVITVCEELGLLGAKAFDFSVLKGKRGVALDTTGIDRIITRAPAANRMKIDIYGLEAHAGVCPEQGISAITIAAKAIARMTLGRIDEHTTANIGTINGGVATNIIPGQVSLRGEVRSHAPERLQQVTEAIIRCFEEEAYNSSVVVDGKTRSASMAIEIQEDFPAMQIAETAPIVQLIVNAGKTLQRPQQIAAAGGGSDANIFNGHGIDMVILGTGMAKVHTPQEQVAVADMEKVSSLLVEIIRNA</sequence>
<evidence type="ECO:0000256" key="3">
    <source>
        <dbReference type="ARBA" id="ARBA00022801"/>
    </source>
</evidence>
<dbReference type="InterPro" id="IPR010162">
    <property type="entry name" value="PepT-like"/>
</dbReference>
<dbReference type="GO" id="GO:0046872">
    <property type="term" value="F:metal ion binding"/>
    <property type="evidence" value="ECO:0007669"/>
    <property type="project" value="UniProtKB-UniRule"/>
</dbReference>
<evidence type="ECO:0000256" key="5">
    <source>
        <dbReference type="PIRNR" id="PIRNR001123"/>
    </source>
</evidence>
<dbReference type="Pfam" id="PF07687">
    <property type="entry name" value="M20_dimer"/>
    <property type="match status" value="1"/>
</dbReference>
<evidence type="ECO:0000313" key="8">
    <source>
        <dbReference type="EMBL" id="MBD1399470.1"/>
    </source>
</evidence>
<dbReference type="InterPro" id="IPR036264">
    <property type="entry name" value="Bact_exopeptidase_dim_dom"/>
</dbReference>
<comment type="cofactor">
    <cofactor evidence="1">
        <name>Zn(2+)</name>
        <dbReference type="ChEBI" id="CHEBI:29105"/>
    </cofactor>
</comment>
<evidence type="ECO:0000256" key="6">
    <source>
        <dbReference type="PIRSR" id="PIRSR001123-2"/>
    </source>
</evidence>
<dbReference type="Gene3D" id="3.30.70.360">
    <property type="match status" value="1"/>
</dbReference>
<dbReference type="Gene3D" id="3.40.630.10">
    <property type="entry name" value="Zn peptidases"/>
    <property type="match status" value="1"/>
</dbReference>
<accession>A0A8J6QTP3</accession>
<dbReference type="RefSeq" id="WP_191153745.1">
    <property type="nucleotide sequence ID" value="NZ_JACWUN010000002.1"/>
</dbReference>
<organism evidence="8 9">
    <name type="scientific">Pelovirga terrestris</name>
    <dbReference type="NCBI Taxonomy" id="2771352"/>
    <lineage>
        <taxon>Bacteria</taxon>
        <taxon>Pseudomonadati</taxon>
        <taxon>Thermodesulfobacteriota</taxon>
        <taxon>Desulfuromonadia</taxon>
        <taxon>Geobacterales</taxon>
        <taxon>Geobacteraceae</taxon>
        <taxon>Pelovirga</taxon>
    </lineage>
</organism>
<dbReference type="Pfam" id="PF01546">
    <property type="entry name" value="Peptidase_M20"/>
    <property type="match status" value="1"/>
</dbReference>
<dbReference type="EMBL" id="JACWUN010000002">
    <property type="protein sequence ID" value="MBD1399470.1"/>
    <property type="molecule type" value="Genomic_DNA"/>
</dbReference>
<dbReference type="AlphaFoldDB" id="A0A8J6QTP3"/>
<dbReference type="SUPFAM" id="SSF55031">
    <property type="entry name" value="Bacterial exopeptidase dimerisation domain"/>
    <property type="match status" value="1"/>
</dbReference>
<keyword evidence="3" id="KW-0378">Hydrolase</keyword>
<dbReference type="InterPro" id="IPR011650">
    <property type="entry name" value="Peptidase_M20_dimer"/>
</dbReference>
<evidence type="ECO:0000256" key="2">
    <source>
        <dbReference type="ARBA" id="ARBA00022723"/>
    </source>
</evidence>
<evidence type="ECO:0000259" key="7">
    <source>
        <dbReference type="Pfam" id="PF07687"/>
    </source>
</evidence>
<dbReference type="InterPro" id="IPR002933">
    <property type="entry name" value="Peptidase_M20"/>
</dbReference>
<keyword evidence="4" id="KW-0862">Zinc</keyword>
<reference evidence="8" key="1">
    <citation type="submission" date="2020-09" db="EMBL/GenBank/DDBJ databases">
        <title>Pelobacter alkaliphilus sp. nov., a novel anaerobic arsenate-reducing bacterium from terrestrial mud volcano.</title>
        <authorList>
            <person name="Khomyakova M.A."/>
            <person name="Merkel A.Y."/>
            <person name="Slobodkin A.I."/>
        </authorList>
    </citation>
    <scope>NUCLEOTIDE SEQUENCE</scope>
    <source>
        <strain evidence="8">M08fum</strain>
    </source>
</reference>
<proteinExistence type="inferred from homology"/>
<evidence type="ECO:0000256" key="4">
    <source>
        <dbReference type="ARBA" id="ARBA00022833"/>
    </source>
</evidence>
<gene>
    <name evidence="8" type="ORF">ICT70_02165</name>
</gene>
<dbReference type="PIRSF" id="PIRSF001123">
    <property type="entry name" value="PepA_GA"/>
    <property type="match status" value="1"/>
</dbReference>
<comment type="cofactor">
    <cofactor evidence="6">
        <name>a divalent metal cation</name>
        <dbReference type="ChEBI" id="CHEBI:60240"/>
    </cofactor>
    <text evidence="6">Binds 2 divalent metal cations per subunit.</text>
</comment>
<evidence type="ECO:0000256" key="1">
    <source>
        <dbReference type="ARBA" id="ARBA00001947"/>
    </source>
</evidence>
<dbReference type="Proteomes" id="UP000632828">
    <property type="component" value="Unassembled WGS sequence"/>
</dbReference>
<keyword evidence="9" id="KW-1185">Reference proteome</keyword>
<dbReference type="InterPro" id="IPR008007">
    <property type="entry name" value="Peptidase_M42"/>
</dbReference>
<keyword evidence="2 6" id="KW-0479">Metal-binding</keyword>
<protein>
    <submittedName>
        <fullName evidence="8">M20/M25/M40 family metallo-hydrolase</fullName>
    </submittedName>
</protein>
<evidence type="ECO:0000313" key="9">
    <source>
        <dbReference type="Proteomes" id="UP000632828"/>
    </source>
</evidence>
<dbReference type="NCBIfam" id="TIGR01883">
    <property type="entry name" value="PepT-like"/>
    <property type="match status" value="1"/>
</dbReference>
<dbReference type="GO" id="GO:0004177">
    <property type="term" value="F:aminopeptidase activity"/>
    <property type="evidence" value="ECO:0007669"/>
    <property type="project" value="UniProtKB-UniRule"/>
</dbReference>
<comment type="caution">
    <text evidence="8">The sequence shown here is derived from an EMBL/GenBank/DDBJ whole genome shotgun (WGS) entry which is preliminary data.</text>
</comment>
<dbReference type="SUPFAM" id="SSF53187">
    <property type="entry name" value="Zn-dependent exopeptidases"/>
    <property type="match status" value="1"/>
</dbReference>
<comment type="similarity">
    <text evidence="5">Belongs to the peptidase M42 family.</text>
</comment>